<protein>
    <submittedName>
        <fullName evidence="2">Uncharacterized protein</fullName>
    </submittedName>
</protein>
<organism evidence="2 3">
    <name type="scientific">Lasallia pustulata</name>
    <dbReference type="NCBI Taxonomy" id="136370"/>
    <lineage>
        <taxon>Eukaryota</taxon>
        <taxon>Fungi</taxon>
        <taxon>Dikarya</taxon>
        <taxon>Ascomycota</taxon>
        <taxon>Pezizomycotina</taxon>
        <taxon>Lecanoromycetes</taxon>
        <taxon>OSLEUM clade</taxon>
        <taxon>Umbilicariomycetidae</taxon>
        <taxon>Umbilicariales</taxon>
        <taxon>Umbilicariaceae</taxon>
        <taxon>Lasallia</taxon>
    </lineage>
</organism>
<feature type="region of interest" description="Disordered" evidence="1">
    <location>
        <begin position="177"/>
        <end position="313"/>
    </location>
</feature>
<dbReference type="Proteomes" id="UP000192927">
    <property type="component" value="Unassembled WGS sequence"/>
</dbReference>
<feature type="compositionally biased region" description="Polar residues" evidence="1">
    <location>
        <begin position="235"/>
        <end position="266"/>
    </location>
</feature>
<feature type="compositionally biased region" description="Polar residues" evidence="1">
    <location>
        <begin position="507"/>
        <end position="517"/>
    </location>
</feature>
<evidence type="ECO:0000313" key="3">
    <source>
        <dbReference type="Proteomes" id="UP000192927"/>
    </source>
</evidence>
<feature type="compositionally biased region" description="Polar residues" evidence="1">
    <location>
        <begin position="276"/>
        <end position="301"/>
    </location>
</feature>
<feature type="compositionally biased region" description="Basic and acidic residues" evidence="1">
    <location>
        <begin position="203"/>
        <end position="214"/>
    </location>
</feature>
<accession>A0A1W5D3Z0</accession>
<feature type="compositionally biased region" description="Basic residues" evidence="1">
    <location>
        <begin position="519"/>
        <end position="529"/>
    </location>
</feature>
<name>A0A1W5D3Z0_9LECA</name>
<evidence type="ECO:0000313" key="2">
    <source>
        <dbReference type="EMBL" id="SLM37672.1"/>
    </source>
</evidence>
<feature type="region of interest" description="Disordered" evidence="1">
    <location>
        <begin position="345"/>
        <end position="370"/>
    </location>
</feature>
<proteinExistence type="predicted"/>
<sequence length="529" mass="57414">MMCSWTRSYQVAVDLHFHRERSDVPVSETVLTMASEGGAGMQQAHSQPHIPRLSYRSSVTGTILHGPHDSADIVSIATTTAAAPTALISPPPTVYHPSRRHSKAAARAQSIASSDAVSLTSSTLSPETPTKLPTKRGSSLFGFLSVREPSQQAFLDYQESISKQTAARNGRVSAVGMPGVSSAKLPPSVPRVNSRWDGVPQTLKDKEKEKKDASRLPLMSRRRSSSNATAGGLKTQRSSSTLGSQRSNKKATSFSGNKAGNPSDPSVTKIDWEPYSLSNGNGSKDLATPSTDSGDSTSNPTLPEMTSFFPRDVPGPPKIPAYYRSKASAEIPSYIDVPQHSLSPSLTPVETSPVTPYPPSSPTHESTPFNLKPETISDDDFNDPGKLYQRFERVTLKSSGVNILAPPSTSKRRPNSFAVSAGKADQVRTVHGDDQPPSILKQNPSAKRSEVLARPPVSSYFPIIDTEPKGRRNETRNKHDPNWTVRNKDITPWEWDQPSMKVDAPRTSPTPTKQSGKASMRRKRSVFGR</sequence>
<feature type="compositionally biased region" description="Low complexity" evidence="1">
    <location>
        <begin position="118"/>
        <end position="132"/>
    </location>
</feature>
<reference evidence="3" key="1">
    <citation type="submission" date="2017-03" db="EMBL/GenBank/DDBJ databases">
        <authorList>
            <person name="Sharma R."/>
            <person name="Thines M."/>
        </authorList>
    </citation>
    <scope>NUCLEOTIDE SEQUENCE [LARGE SCALE GENOMIC DNA]</scope>
</reference>
<feature type="region of interest" description="Disordered" evidence="1">
    <location>
        <begin position="115"/>
        <end position="135"/>
    </location>
</feature>
<keyword evidence="3" id="KW-1185">Reference proteome</keyword>
<dbReference type="EMBL" id="FWEW01001806">
    <property type="protein sequence ID" value="SLM37672.1"/>
    <property type="molecule type" value="Genomic_DNA"/>
</dbReference>
<evidence type="ECO:0000256" key="1">
    <source>
        <dbReference type="SAM" id="MobiDB-lite"/>
    </source>
</evidence>
<feature type="region of interest" description="Disordered" evidence="1">
    <location>
        <begin position="405"/>
        <end position="529"/>
    </location>
</feature>
<dbReference type="AlphaFoldDB" id="A0A1W5D3Z0"/>
<feature type="compositionally biased region" description="Basic and acidic residues" evidence="1">
    <location>
        <begin position="466"/>
        <end position="491"/>
    </location>
</feature>
<feature type="compositionally biased region" description="Basic and acidic residues" evidence="1">
    <location>
        <begin position="425"/>
        <end position="434"/>
    </location>
</feature>